<keyword evidence="2" id="KW-1185">Reference proteome</keyword>
<gene>
    <name evidence="1" type="ORF">MRB53_029139</name>
</gene>
<evidence type="ECO:0000313" key="1">
    <source>
        <dbReference type="EMBL" id="KAJ8620610.1"/>
    </source>
</evidence>
<comment type="caution">
    <text evidence="1">The sequence shown here is derived from an EMBL/GenBank/DDBJ whole genome shotgun (WGS) entry which is preliminary data.</text>
</comment>
<dbReference type="Proteomes" id="UP001234297">
    <property type="component" value="Chromosome 9"/>
</dbReference>
<name>A0ACC2KHJ8_PERAE</name>
<protein>
    <submittedName>
        <fullName evidence="1">Uncharacterized protein</fullName>
    </submittedName>
</protein>
<reference evidence="1 2" key="1">
    <citation type="journal article" date="2022" name="Hortic Res">
        <title>A haplotype resolved chromosomal level avocado genome allows analysis of novel avocado genes.</title>
        <authorList>
            <person name="Nath O."/>
            <person name="Fletcher S.J."/>
            <person name="Hayward A."/>
            <person name="Shaw L.M."/>
            <person name="Masouleh A.K."/>
            <person name="Furtado A."/>
            <person name="Henry R.J."/>
            <person name="Mitter N."/>
        </authorList>
    </citation>
    <scope>NUCLEOTIDE SEQUENCE [LARGE SCALE GENOMIC DNA]</scope>
    <source>
        <strain evidence="2">cv. Hass</strain>
    </source>
</reference>
<proteinExistence type="predicted"/>
<dbReference type="EMBL" id="CM056817">
    <property type="protein sequence ID" value="KAJ8620610.1"/>
    <property type="molecule type" value="Genomic_DNA"/>
</dbReference>
<evidence type="ECO:0000313" key="2">
    <source>
        <dbReference type="Proteomes" id="UP001234297"/>
    </source>
</evidence>
<accession>A0ACC2KHJ8</accession>
<sequence length="629" mass="70534">MEEGESADEEIKEETQTHSPSPSKDLKGKKFSWGKLRRFDSLDIEANAISNHHCRRQQAEDRDVSNYKLELPSVRQRLASKVKSALENSPSAEYFLLLITMLGTSMVIGDGVITPCISVLSAVGGIKEATSAMTEERIVRVSAAILVGLFLVQRFGTEKVGYSFAPILTIWFLFIGSIGLFNFFKHDPSVIKALYPKYIIDYFRRNKKDAWISLGGIILCTTGAEALFAHVGLLSIQTSTCCVVFPSIVLAYTGQAAYLSKHHLDAADAFYKSVPGPLYWPMFIVAILAAIVASQAMISASFSIIQQSPLTRMLSSNSSGICYVNNINIVGAVLIFVSIKSLPISKVLPDERFLLRLINLRELGVFRCVVRYGYTDLHEHESFERTLVDRLKEFIREELQLSHVKPNNKDVPDGGESDDGMAKDEEVNKEQENKREEAIKEKVELIEREYSAGIVHLLGKTEVVASKGSHFGRRILIDYAYNLLRRNIRERDEVLNIPHKRLLKKCPISETVLPLTVISLSHLSSLESGPVSPLGLQPSLFNLCNPLCSQFLQPSQPWINIIGYVPKSCYGKFYTEDSHVILKMESFADQPHCLRVAPKHPLLWTCRCPDFFPNFKAISAYCLSLLYLC</sequence>
<organism evidence="1 2">
    <name type="scientific">Persea americana</name>
    <name type="common">Avocado</name>
    <dbReference type="NCBI Taxonomy" id="3435"/>
    <lineage>
        <taxon>Eukaryota</taxon>
        <taxon>Viridiplantae</taxon>
        <taxon>Streptophyta</taxon>
        <taxon>Embryophyta</taxon>
        <taxon>Tracheophyta</taxon>
        <taxon>Spermatophyta</taxon>
        <taxon>Magnoliopsida</taxon>
        <taxon>Magnoliidae</taxon>
        <taxon>Laurales</taxon>
        <taxon>Lauraceae</taxon>
        <taxon>Persea</taxon>
    </lineage>
</organism>